<keyword evidence="2" id="KW-1185">Reference proteome</keyword>
<dbReference type="AlphaFoldDB" id="A0A835V6F7"/>
<organism evidence="1 2">
    <name type="scientific">Vanilla planifolia</name>
    <name type="common">Vanilla</name>
    <dbReference type="NCBI Taxonomy" id="51239"/>
    <lineage>
        <taxon>Eukaryota</taxon>
        <taxon>Viridiplantae</taxon>
        <taxon>Streptophyta</taxon>
        <taxon>Embryophyta</taxon>
        <taxon>Tracheophyta</taxon>
        <taxon>Spermatophyta</taxon>
        <taxon>Magnoliopsida</taxon>
        <taxon>Liliopsida</taxon>
        <taxon>Asparagales</taxon>
        <taxon>Orchidaceae</taxon>
        <taxon>Vanilloideae</taxon>
        <taxon>Vanilleae</taxon>
        <taxon>Vanilla</taxon>
    </lineage>
</organism>
<proteinExistence type="predicted"/>
<gene>
    <name evidence="1" type="ORF">HPP92_008890</name>
</gene>
<dbReference type="Proteomes" id="UP000636800">
    <property type="component" value="Unassembled WGS sequence"/>
</dbReference>
<accession>A0A835V6F7</accession>
<name>A0A835V6F7_VANPL</name>
<comment type="caution">
    <text evidence="1">The sequence shown here is derived from an EMBL/GenBank/DDBJ whole genome shotgun (WGS) entry which is preliminary data.</text>
</comment>
<protein>
    <submittedName>
        <fullName evidence="1">Uncharacterized protein</fullName>
    </submittedName>
</protein>
<dbReference type="OrthoDB" id="1601at2759"/>
<dbReference type="EMBL" id="JADCNL010000004">
    <property type="protein sequence ID" value="KAG0484811.1"/>
    <property type="molecule type" value="Genomic_DNA"/>
</dbReference>
<evidence type="ECO:0000313" key="1">
    <source>
        <dbReference type="EMBL" id="KAG0484811.1"/>
    </source>
</evidence>
<reference evidence="1 2" key="1">
    <citation type="journal article" date="2020" name="Nat. Food">
        <title>A phased Vanilla planifolia genome enables genetic improvement of flavour and production.</title>
        <authorList>
            <person name="Hasing T."/>
            <person name="Tang H."/>
            <person name="Brym M."/>
            <person name="Khazi F."/>
            <person name="Huang T."/>
            <person name="Chambers A.H."/>
        </authorList>
    </citation>
    <scope>NUCLEOTIDE SEQUENCE [LARGE SCALE GENOMIC DNA]</scope>
    <source>
        <tissue evidence="1">Leaf</tissue>
    </source>
</reference>
<sequence length="50" mass="5738">MAWVSKTPNDESKYDLVMLSMVTKKGIYDGVRERKIKEEMENSEGLNKGT</sequence>
<evidence type="ECO:0000313" key="2">
    <source>
        <dbReference type="Proteomes" id="UP000636800"/>
    </source>
</evidence>